<dbReference type="SMART" id="SM00717">
    <property type="entry name" value="SANT"/>
    <property type="match status" value="2"/>
</dbReference>
<keyword evidence="3 8" id="KW-0238">DNA-binding</keyword>
<dbReference type="GO" id="GO:1901002">
    <property type="term" value="P:positive regulation of response to salt stress"/>
    <property type="evidence" value="ECO:0007669"/>
    <property type="project" value="UniProtKB-ARBA"/>
</dbReference>
<dbReference type="GO" id="GO:0005634">
    <property type="term" value="C:nucleus"/>
    <property type="evidence" value="ECO:0007669"/>
    <property type="project" value="UniProtKB-SubCell"/>
</dbReference>
<organism evidence="8 9">
    <name type="scientific">Cordyceps javanica</name>
    <dbReference type="NCBI Taxonomy" id="43265"/>
    <lineage>
        <taxon>Eukaryota</taxon>
        <taxon>Fungi</taxon>
        <taxon>Dikarya</taxon>
        <taxon>Ascomycota</taxon>
        <taxon>Pezizomycotina</taxon>
        <taxon>Sordariomycetes</taxon>
        <taxon>Hypocreomycetidae</taxon>
        <taxon>Hypocreales</taxon>
        <taxon>Cordycipitaceae</taxon>
        <taxon>Cordyceps</taxon>
    </lineage>
</organism>
<feature type="domain" description="HTH myb-type" evidence="7">
    <location>
        <begin position="62"/>
        <end position="112"/>
    </location>
</feature>
<dbReference type="GO" id="GO:0033993">
    <property type="term" value="P:response to lipid"/>
    <property type="evidence" value="ECO:0007669"/>
    <property type="project" value="UniProtKB-ARBA"/>
</dbReference>
<name>A0A545WB21_9HYPO</name>
<feature type="compositionally biased region" description="Polar residues" evidence="5">
    <location>
        <begin position="242"/>
        <end position="253"/>
    </location>
</feature>
<dbReference type="GO" id="GO:1902584">
    <property type="term" value="P:positive regulation of response to water deprivation"/>
    <property type="evidence" value="ECO:0007669"/>
    <property type="project" value="UniProtKB-ARBA"/>
</dbReference>
<sequence length="268" mass="30031">MEEDPAAVHRRGPWSQQEDTFLIQLVNTHGPLNWVRIATTLSSRTPKQCRERYHQNLKPSLNHEPITPEEGAQIERLVAELGKKWAEIARRLPGRSDNAVKNWWNGSQNRRKRFDRRRNANAVSGEQYYHRSGSMGGAPNTLPPPSAMQSPIEHHRHQNPWSEAPLLSPCASESPDNEAYHYITSPGQAAMLPRPHIELPPLRTLSHGQHAVPMHSGALPSLSSLAHQPGNDAHRPQHLLTAPNSPVQQQQPSDKGKESRISVSSLLH</sequence>
<accession>A0A545WB21</accession>
<dbReference type="PANTHER" id="PTHR45614:SF25">
    <property type="entry name" value="MYB PROTEIN"/>
    <property type="match status" value="1"/>
</dbReference>
<dbReference type="PROSITE" id="PS50090">
    <property type="entry name" value="MYB_LIKE"/>
    <property type="match status" value="2"/>
</dbReference>
<feature type="region of interest" description="Disordered" evidence="5">
    <location>
        <begin position="207"/>
        <end position="268"/>
    </location>
</feature>
<evidence type="ECO:0000256" key="1">
    <source>
        <dbReference type="ARBA" id="ARBA00004123"/>
    </source>
</evidence>
<dbReference type="FunFam" id="1.10.10.60:FF:000355">
    <property type="entry name" value="Transcription factor MYB124"/>
    <property type="match status" value="1"/>
</dbReference>
<evidence type="ECO:0000259" key="6">
    <source>
        <dbReference type="PROSITE" id="PS50090"/>
    </source>
</evidence>
<gene>
    <name evidence="8" type="ORF">IF1G_01350</name>
</gene>
<dbReference type="InterPro" id="IPR050560">
    <property type="entry name" value="MYB_TF"/>
</dbReference>
<dbReference type="PROSITE" id="PS51294">
    <property type="entry name" value="HTH_MYB"/>
    <property type="match status" value="2"/>
</dbReference>
<dbReference type="GO" id="GO:0045944">
    <property type="term" value="P:positive regulation of transcription by RNA polymerase II"/>
    <property type="evidence" value="ECO:0007669"/>
    <property type="project" value="TreeGrafter"/>
</dbReference>
<keyword evidence="2" id="KW-0677">Repeat</keyword>
<feature type="region of interest" description="Disordered" evidence="5">
    <location>
        <begin position="110"/>
        <end position="180"/>
    </location>
</feature>
<dbReference type="InterPro" id="IPR017930">
    <property type="entry name" value="Myb_dom"/>
</dbReference>
<dbReference type="Proteomes" id="UP000315783">
    <property type="component" value="Unassembled WGS sequence"/>
</dbReference>
<dbReference type="InterPro" id="IPR001005">
    <property type="entry name" value="SANT/Myb"/>
</dbReference>
<evidence type="ECO:0000313" key="8">
    <source>
        <dbReference type="EMBL" id="TQV99135.1"/>
    </source>
</evidence>
<keyword evidence="4" id="KW-0539">Nucleus</keyword>
<dbReference type="AlphaFoldDB" id="A0A545WB21"/>
<dbReference type="GO" id="GO:0000981">
    <property type="term" value="F:DNA-binding transcription factor activity, RNA polymerase II-specific"/>
    <property type="evidence" value="ECO:0007669"/>
    <property type="project" value="TreeGrafter"/>
</dbReference>
<dbReference type="SUPFAM" id="SSF46689">
    <property type="entry name" value="Homeodomain-like"/>
    <property type="match status" value="1"/>
</dbReference>
<comment type="subcellular location">
    <subcellularLocation>
        <location evidence="1">Nucleus</location>
    </subcellularLocation>
</comment>
<evidence type="ECO:0000313" key="9">
    <source>
        <dbReference type="Proteomes" id="UP000315783"/>
    </source>
</evidence>
<dbReference type="PANTHER" id="PTHR45614">
    <property type="entry name" value="MYB PROTEIN-RELATED"/>
    <property type="match status" value="1"/>
</dbReference>
<dbReference type="OrthoDB" id="2143914at2759"/>
<feature type="domain" description="HTH myb-type" evidence="7">
    <location>
        <begin position="9"/>
        <end position="61"/>
    </location>
</feature>
<reference evidence="8 9" key="1">
    <citation type="journal article" date="2019" name="Appl. Microbiol. Biotechnol.">
        <title>Genome sequence of Isaria javanica and comparative genome analysis insights into family S53 peptidase evolution in fungal entomopathogens.</title>
        <authorList>
            <person name="Lin R."/>
            <person name="Zhang X."/>
            <person name="Xin B."/>
            <person name="Zou M."/>
            <person name="Gao Y."/>
            <person name="Qin F."/>
            <person name="Hu Q."/>
            <person name="Xie B."/>
            <person name="Cheng X."/>
        </authorList>
    </citation>
    <scope>NUCLEOTIDE SEQUENCE [LARGE SCALE GENOMIC DNA]</scope>
    <source>
        <strain evidence="8 9">IJ1G</strain>
    </source>
</reference>
<dbReference type="EMBL" id="SPUK01000002">
    <property type="protein sequence ID" value="TQV99135.1"/>
    <property type="molecule type" value="Genomic_DNA"/>
</dbReference>
<dbReference type="GO" id="GO:1902806">
    <property type="term" value="P:regulation of cell cycle G1/S phase transition"/>
    <property type="evidence" value="ECO:0007669"/>
    <property type="project" value="UniProtKB-ARBA"/>
</dbReference>
<evidence type="ECO:0000256" key="3">
    <source>
        <dbReference type="ARBA" id="ARBA00023125"/>
    </source>
</evidence>
<protein>
    <submittedName>
        <fullName evidence="8">Myb-like DNA-binding domain-containing protein</fullName>
    </submittedName>
</protein>
<dbReference type="Gene3D" id="1.10.10.60">
    <property type="entry name" value="Homeodomain-like"/>
    <property type="match status" value="2"/>
</dbReference>
<dbReference type="STRING" id="43265.A0A545WB21"/>
<dbReference type="GO" id="GO:2000037">
    <property type="term" value="P:regulation of stomatal complex patterning"/>
    <property type="evidence" value="ECO:0007669"/>
    <property type="project" value="UniProtKB-ARBA"/>
</dbReference>
<evidence type="ECO:0000256" key="2">
    <source>
        <dbReference type="ARBA" id="ARBA00022737"/>
    </source>
</evidence>
<dbReference type="GO" id="GO:0032875">
    <property type="term" value="P:regulation of DNA endoreduplication"/>
    <property type="evidence" value="ECO:0007669"/>
    <property type="project" value="UniProtKB-ARBA"/>
</dbReference>
<dbReference type="Pfam" id="PF00249">
    <property type="entry name" value="Myb_DNA-binding"/>
    <property type="match status" value="2"/>
</dbReference>
<dbReference type="CDD" id="cd00167">
    <property type="entry name" value="SANT"/>
    <property type="match status" value="2"/>
</dbReference>
<dbReference type="GO" id="GO:0000278">
    <property type="term" value="P:mitotic cell cycle"/>
    <property type="evidence" value="ECO:0007669"/>
    <property type="project" value="TreeGrafter"/>
</dbReference>
<comment type="caution">
    <text evidence="8">The sequence shown here is derived from an EMBL/GenBank/DDBJ whole genome shotgun (WGS) entry which is preliminary data.</text>
</comment>
<keyword evidence="9" id="KW-1185">Reference proteome</keyword>
<dbReference type="GO" id="GO:0000978">
    <property type="term" value="F:RNA polymerase II cis-regulatory region sequence-specific DNA binding"/>
    <property type="evidence" value="ECO:0007669"/>
    <property type="project" value="TreeGrafter"/>
</dbReference>
<feature type="domain" description="Myb-like" evidence="6">
    <location>
        <begin position="58"/>
        <end position="105"/>
    </location>
</feature>
<dbReference type="GO" id="GO:0050891">
    <property type="term" value="P:multicellular organismal-level water homeostasis"/>
    <property type="evidence" value="ECO:0007669"/>
    <property type="project" value="UniProtKB-ARBA"/>
</dbReference>
<evidence type="ECO:0000256" key="4">
    <source>
        <dbReference type="ARBA" id="ARBA00023242"/>
    </source>
</evidence>
<dbReference type="InterPro" id="IPR009057">
    <property type="entry name" value="Homeodomain-like_sf"/>
</dbReference>
<evidence type="ECO:0000256" key="5">
    <source>
        <dbReference type="SAM" id="MobiDB-lite"/>
    </source>
</evidence>
<feature type="domain" description="Myb-like" evidence="6">
    <location>
        <begin position="10"/>
        <end position="57"/>
    </location>
</feature>
<proteinExistence type="predicted"/>
<evidence type="ECO:0000259" key="7">
    <source>
        <dbReference type="PROSITE" id="PS51294"/>
    </source>
</evidence>